<dbReference type="EMBL" id="JAUEPO010000002">
    <property type="protein sequence ID" value="KAK3331681.1"/>
    <property type="molecule type" value="Genomic_DNA"/>
</dbReference>
<feature type="domain" description="NACHT" evidence="3">
    <location>
        <begin position="468"/>
        <end position="628"/>
    </location>
</feature>
<dbReference type="InterPro" id="IPR007111">
    <property type="entry name" value="NACHT_NTPase"/>
</dbReference>
<organism evidence="4 5">
    <name type="scientific">Cercophora scortea</name>
    <dbReference type="NCBI Taxonomy" id="314031"/>
    <lineage>
        <taxon>Eukaryota</taxon>
        <taxon>Fungi</taxon>
        <taxon>Dikarya</taxon>
        <taxon>Ascomycota</taxon>
        <taxon>Pezizomycotina</taxon>
        <taxon>Sordariomycetes</taxon>
        <taxon>Sordariomycetidae</taxon>
        <taxon>Sordariales</taxon>
        <taxon>Lasiosphaeriaceae</taxon>
        <taxon>Cercophora</taxon>
    </lineage>
</organism>
<dbReference type="InterPro" id="IPR056884">
    <property type="entry name" value="NPHP3-like_N"/>
</dbReference>
<reference evidence="4" key="2">
    <citation type="submission" date="2023-06" db="EMBL/GenBank/DDBJ databases">
        <authorList>
            <consortium name="Lawrence Berkeley National Laboratory"/>
            <person name="Haridas S."/>
            <person name="Hensen N."/>
            <person name="Bonometti L."/>
            <person name="Westerberg I."/>
            <person name="Brannstrom I.O."/>
            <person name="Guillou S."/>
            <person name="Cros-Aarteil S."/>
            <person name="Calhoun S."/>
            <person name="Kuo A."/>
            <person name="Mondo S."/>
            <person name="Pangilinan J."/>
            <person name="Riley R."/>
            <person name="Labutti K."/>
            <person name="Andreopoulos B."/>
            <person name="Lipzen A."/>
            <person name="Chen C."/>
            <person name="Yanf M."/>
            <person name="Daum C."/>
            <person name="Ng V."/>
            <person name="Clum A."/>
            <person name="Steindorff A."/>
            <person name="Ohm R."/>
            <person name="Martin F."/>
            <person name="Silar P."/>
            <person name="Natvig D."/>
            <person name="Lalanne C."/>
            <person name="Gautier V."/>
            <person name="Ament-Velasquez S.L."/>
            <person name="Kruys A."/>
            <person name="Hutchinson M.I."/>
            <person name="Powell A.J."/>
            <person name="Barry K."/>
            <person name="Miller A.N."/>
            <person name="Grigoriev I.V."/>
            <person name="Debuchy R."/>
            <person name="Gladieux P."/>
            <person name="Thoren M.H."/>
            <person name="Johannesson H."/>
        </authorList>
    </citation>
    <scope>NUCLEOTIDE SEQUENCE</scope>
    <source>
        <strain evidence="4">SMH4131-1</strain>
    </source>
</reference>
<dbReference type="Proteomes" id="UP001286456">
    <property type="component" value="Unassembled WGS sequence"/>
</dbReference>
<proteinExistence type="predicted"/>
<comment type="caution">
    <text evidence="4">The sequence shown here is derived from an EMBL/GenBank/DDBJ whole genome shotgun (WGS) entry which is preliminary data.</text>
</comment>
<name>A0AAE0MGG9_9PEZI</name>
<gene>
    <name evidence="4" type="ORF">B0T19DRAFT_397518</name>
</gene>
<dbReference type="PROSITE" id="PS50837">
    <property type="entry name" value="NACHT"/>
    <property type="match status" value="1"/>
</dbReference>
<keyword evidence="5" id="KW-1185">Reference proteome</keyword>
<evidence type="ECO:0000259" key="3">
    <source>
        <dbReference type="PROSITE" id="PS50837"/>
    </source>
</evidence>
<evidence type="ECO:0000313" key="5">
    <source>
        <dbReference type="Proteomes" id="UP001286456"/>
    </source>
</evidence>
<protein>
    <recommendedName>
        <fullName evidence="3">NACHT domain-containing protein</fullName>
    </recommendedName>
</protein>
<keyword evidence="1" id="KW-0677">Repeat</keyword>
<dbReference type="SUPFAM" id="SSF53474">
    <property type="entry name" value="alpha/beta-Hydrolases"/>
    <property type="match status" value="1"/>
</dbReference>
<dbReference type="Pfam" id="PF24883">
    <property type="entry name" value="NPHP3_N"/>
    <property type="match status" value="1"/>
</dbReference>
<feature type="compositionally biased region" description="Polar residues" evidence="2">
    <location>
        <begin position="919"/>
        <end position="948"/>
    </location>
</feature>
<sequence length="955" mass="105742">MAQAREIEDTGLSVVFEPSGTVPVVDIVFIHGLQGHPFNTWATKRKIVKTTSKDSNKSPNDALNSAGTPRRSLRPLFGRFKTHRKKTTEPDTHAPSVCDTEIVDESGLEIHPRALDDGVDAVSIEAEISKAGNHDSREETVALKSPDEWIFWPGDLLPEKCPDARILTWGYDSMVTKIGSFGGRTNKNSIFSHAKDLLFSLKRQRPLGRRTILVAHSLGGIVVKEMLSIAEVSKNHAVKDILRSIAGVVFLGTPHRGSPDMARLGDTVRGAASFILRIDTSASAIKALGLQSDALERSQDAFARIWSSYDFKVKTFQEALPLTGLNIGLLNQKVVPDFSSILGDPREAAETIQANHMDMCRFKSRDDPNYRKVSDELQGMYKDVFFVATGASSKGRHRKAVEGDAVDLQPDGNATGKLFHSLASLAFPEMYRRKAAIGLPTENTCDWLLNHAVFRSWLDRTRVEKSQGFLCIKGKPGAGKSTILKTISAKVASEGKAQGFSVVTYFFNAKGTELERSRLGLLRSLAYQIVSIDKSFLARLATTYQESIHQVTSSGEGSKAGMEWQVPELEEILDSIFRAGTTSRIVIFVDALDECAEADATSVVSFLRQLTRSALTSHSALDICLSTRHFPSVTLRDSPSIIVEHYNQQDMNTFLQSKLAATELPLNGEWLRLKKSIIDKSNGVFLWVVLVADSLLKHWETGKSMAFLRNHLDKVPDKLEELYTSLLSNDHEDRSTALKLFQWAVFALQPLRLREWHHILAFIRPEGPPSSLSQWRSSEHYTENDDQLERQIRSISKGLIEVVSIPEIPVPPGGERYSGDCDSADACAGSLDPHQGETRTVQVVHESVRQFFVEGNGFAVIDRAHEHHAGEGHLLIVETCLNYIMIKELDGYIQALEEAQTALHRQIIERHRKLRRGTRGSSSVQSFDSAGSGSIGSKATTSFRSSLSRAGPQRI</sequence>
<evidence type="ECO:0000256" key="2">
    <source>
        <dbReference type="SAM" id="MobiDB-lite"/>
    </source>
</evidence>
<dbReference type="SUPFAM" id="SSF52540">
    <property type="entry name" value="P-loop containing nucleoside triphosphate hydrolases"/>
    <property type="match status" value="1"/>
</dbReference>
<dbReference type="InterPro" id="IPR029058">
    <property type="entry name" value="AB_hydrolase_fold"/>
</dbReference>
<feature type="region of interest" description="Disordered" evidence="2">
    <location>
        <begin position="914"/>
        <end position="955"/>
    </location>
</feature>
<dbReference type="AlphaFoldDB" id="A0AAE0MGG9"/>
<dbReference type="PANTHER" id="PTHR10039">
    <property type="entry name" value="AMELOGENIN"/>
    <property type="match status" value="1"/>
</dbReference>
<reference evidence="4" key="1">
    <citation type="journal article" date="2023" name="Mol. Phylogenet. Evol.">
        <title>Genome-scale phylogeny and comparative genomics of the fungal order Sordariales.</title>
        <authorList>
            <person name="Hensen N."/>
            <person name="Bonometti L."/>
            <person name="Westerberg I."/>
            <person name="Brannstrom I.O."/>
            <person name="Guillou S."/>
            <person name="Cros-Aarteil S."/>
            <person name="Calhoun S."/>
            <person name="Haridas S."/>
            <person name="Kuo A."/>
            <person name="Mondo S."/>
            <person name="Pangilinan J."/>
            <person name="Riley R."/>
            <person name="LaButti K."/>
            <person name="Andreopoulos B."/>
            <person name="Lipzen A."/>
            <person name="Chen C."/>
            <person name="Yan M."/>
            <person name="Daum C."/>
            <person name="Ng V."/>
            <person name="Clum A."/>
            <person name="Steindorff A."/>
            <person name="Ohm R.A."/>
            <person name="Martin F."/>
            <person name="Silar P."/>
            <person name="Natvig D.O."/>
            <person name="Lalanne C."/>
            <person name="Gautier V."/>
            <person name="Ament-Velasquez S.L."/>
            <person name="Kruys A."/>
            <person name="Hutchinson M.I."/>
            <person name="Powell A.J."/>
            <person name="Barry K."/>
            <person name="Miller A.N."/>
            <person name="Grigoriev I.V."/>
            <person name="Debuchy R."/>
            <person name="Gladieux P."/>
            <person name="Hiltunen Thoren M."/>
            <person name="Johannesson H."/>
        </authorList>
    </citation>
    <scope>NUCLEOTIDE SEQUENCE</scope>
    <source>
        <strain evidence="4">SMH4131-1</strain>
    </source>
</reference>
<dbReference type="PANTHER" id="PTHR10039:SF5">
    <property type="entry name" value="NACHT DOMAIN-CONTAINING PROTEIN"/>
    <property type="match status" value="1"/>
</dbReference>
<evidence type="ECO:0000313" key="4">
    <source>
        <dbReference type="EMBL" id="KAK3331681.1"/>
    </source>
</evidence>
<evidence type="ECO:0000256" key="1">
    <source>
        <dbReference type="ARBA" id="ARBA00022737"/>
    </source>
</evidence>
<dbReference type="Gene3D" id="3.40.50.300">
    <property type="entry name" value="P-loop containing nucleotide triphosphate hydrolases"/>
    <property type="match status" value="1"/>
</dbReference>
<feature type="compositionally biased region" description="Polar residues" evidence="2">
    <location>
        <begin position="57"/>
        <end position="67"/>
    </location>
</feature>
<feature type="region of interest" description="Disordered" evidence="2">
    <location>
        <begin position="49"/>
        <end position="74"/>
    </location>
</feature>
<dbReference type="InterPro" id="IPR027417">
    <property type="entry name" value="P-loop_NTPase"/>
</dbReference>
<dbReference type="Gene3D" id="3.40.50.1820">
    <property type="entry name" value="alpha/beta hydrolase"/>
    <property type="match status" value="1"/>
</dbReference>
<accession>A0AAE0MGG9</accession>